<gene>
    <name evidence="1" type="ORF">GA0061099_1001272</name>
</gene>
<evidence type="ECO:0000313" key="2">
    <source>
        <dbReference type="Proteomes" id="UP000183174"/>
    </source>
</evidence>
<dbReference type="AlphaFoldDB" id="A0A1C3TZQ8"/>
<dbReference type="Proteomes" id="UP000183174">
    <property type="component" value="Unassembled WGS sequence"/>
</dbReference>
<reference evidence="1 2" key="1">
    <citation type="submission" date="2016-08" db="EMBL/GenBank/DDBJ databases">
        <authorList>
            <person name="Seilhamer J.J."/>
        </authorList>
    </citation>
    <scope>NUCLEOTIDE SEQUENCE [LARGE SCALE GENOMIC DNA]</scope>
    <source>
        <strain evidence="1 2">CCBAU 10071</strain>
    </source>
</reference>
<name>A0A1C3TZQ8_9BRAD</name>
<accession>A0A1C3TZQ8</accession>
<organism evidence="1 2">
    <name type="scientific">Bradyrhizobium yuanmingense</name>
    <dbReference type="NCBI Taxonomy" id="108015"/>
    <lineage>
        <taxon>Bacteria</taxon>
        <taxon>Pseudomonadati</taxon>
        <taxon>Pseudomonadota</taxon>
        <taxon>Alphaproteobacteria</taxon>
        <taxon>Hyphomicrobiales</taxon>
        <taxon>Nitrobacteraceae</taxon>
        <taxon>Bradyrhizobium</taxon>
    </lineage>
</organism>
<protein>
    <submittedName>
        <fullName evidence="1">Uncharacterized protein</fullName>
    </submittedName>
</protein>
<proteinExistence type="predicted"/>
<sequence>MVETSALGHEPHSFVALAVGGKPDAGGAFGCGGTRPGDAAHTMLALPDGQNTPMQVKWREFKYSD</sequence>
<evidence type="ECO:0000313" key="1">
    <source>
        <dbReference type="EMBL" id="SCB08622.1"/>
    </source>
</evidence>
<dbReference type="RefSeq" id="WP_141697546.1">
    <property type="nucleotide sequence ID" value="NZ_FMAE01000001.1"/>
</dbReference>
<dbReference type="EMBL" id="FMAE01000001">
    <property type="protein sequence ID" value="SCB08622.1"/>
    <property type="molecule type" value="Genomic_DNA"/>
</dbReference>